<reference evidence="1 2" key="1">
    <citation type="journal article" date="2018" name="Sci. Rep.">
        <title>Genomic signatures of local adaptation to the degree of environmental predictability in rotifers.</title>
        <authorList>
            <person name="Franch-Gras L."/>
            <person name="Hahn C."/>
            <person name="Garcia-Roger E.M."/>
            <person name="Carmona M.J."/>
            <person name="Serra M."/>
            <person name="Gomez A."/>
        </authorList>
    </citation>
    <scope>NUCLEOTIDE SEQUENCE [LARGE SCALE GENOMIC DNA]</scope>
    <source>
        <strain evidence="1">HYR1</strain>
    </source>
</reference>
<evidence type="ECO:0000313" key="2">
    <source>
        <dbReference type="Proteomes" id="UP000276133"/>
    </source>
</evidence>
<comment type="caution">
    <text evidence="1">The sequence shown here is derived from an EMBL/GenBank/DDBJ whole genome shotgun (WGS) entry which is preliminary data.</text>
</comment>
<sequence length="125" mass="14730">MNFFLDLTSKNPLDTKKNQVELIITTEIIPNCRMALSKFEKSCLLFVIASLSQEFIKKKTLNIYKITRINFNLFFVFYRPSCVLNLIWQYNLINTSTNYEIYVFIKKKGNKSKIFQKGLKSVQPL</sequence>
<dbReference type="EMBL" id="REGN01007389">
    <property type="protein sequence ID" value="RNA06463.1"/>
    <property type="molecule type" value="Genomic_DNA"/>
</dbReference>
<proteinExistence type="predicted"/>
<name>A0A3M7Q562_BRAPC</name>
<accession>A0A3M7Q562</accession>
<organism evidence="1 2">
    <name type="scientific">Brachionus plicatilis</name>
    <name type="common">Marine rotifer</name>
    <name type="synonym">Brachionus muelleri</name>
    <dbReference type="NCBI Taxonomy" id="10195"/>
    <lineage>
        <taxon>Eukaryota</taxon>
        <taxon>Metazoa</taxon>
        <taxon>Spiralia</taxon>
        <taxon>Gnathifera</taxon>
        <taxon>Rotifera</taxon>
        <taxon>Eurotatoria</taxon>
        <taxon>Monogononta</taxon>
        <taxon>Pseudotrocha</taxon>
        <taxon>Ploima</taxon>
        <taxon>Brachionidae</taxon>
        <taxon>Brachionus</taxon>
    </lineage>
</organism>
<protein>
    <submittedName>
        <fullName evidence="1">Uncharacterized protein</fullName>
    </submittedName>
</protein>
<gene>
    <name evidence="1" type="ORF">BpHYR1_000395</name>
</gene>
<evidence type="ECO:0000313" key="1">
    <source>
        <dbReference type="EMBL" id="RNA06463.1"/>
    </source>
</evidence>
<dbReference type="AlphaFoldDB" id="A0A3M7Q562"/>
<dbReference type="Proteomes" id="UP000276133">
    <property type="component" value="Unassembled WGS sequence"/>
</dbReference>
<keyword evidence="2" id="KW-1185">Reference proteome</keyword>